<evidence type="ECO:0000313" key="2">
    <source>
        <dbReference type="EMBL" id="AFM14252.1"/>
    </source>
</evidence>
<evidence type="ECO:0000256" key="1">
    <source>
        <dbReference type="SAM" id="SignalP"/>
    </source>
</evidence>
<dbReference type="HOGENOM" id="CLU_990014_0_0_12"/>
<sequence>MAPVKRIILPVLIPVLLFSAGNTVAAEESESKTRKKLDSEYIAEIENPENEVVDKVLHAEPLYIDLIRDLGARAGELEVNLGYGVQDKREFARFDYLAEIEWAPINRLGIELELPFSQTTQYAERTLDQPRTDGLNSVKAATQYTFLVSERYATSAAVGYLHEFLRAPAIADNTQTGFIGNLYNPFFVVAHRWSNNWHTLLYAGPRHTAAPESYTTWENNLSFHYMLSGTRHFIGLEMNQEIANRRSTITFRPQIRLQLSHNLLIGLVAGLPDNMRRNGMSTFVRLIYELS</sequence>
<dbReference type="KEGG" id="tpx:Turpa_3618"/>
<accession>I4BAE5</accession>
<dbReference type="STRING" id="869212.Turpa_3618"/>
<proteinExistence type="predicted"/>
<dbReference type="OrthoDB" id="892490at2"/>
<organism evidence="2 3">
    <name type="scientific">Turneriella parva (strain ATCC BAA-1111 / DSM 21527 / NCTC 11395 / H)</name>
    <name type="common">Leptospira parva</name>
    <dbReference type="NCBI Taxonomy" id="869212"/>
    <lineage>
        <taxon>Bacteria</taxon>
        <taxon>Pseudomonadati</taxon>
        <taxon>Spirochaetota</taxon>
        <taxon>Spirochaetia</taxon>
        <taxon>Leptospirales</taxon>
        <taxon>Leptospiraceae</taxon>
        <taxon>Turneriella</taxon>
    </lineage>
</organism>
<evidence type="ECO:0000313" key="3">
    <source>
        <dbReference type="Proteomes" id="UP000006048"/>
    </source>
</evidence>
<dbReference type="PATRIC" id="fig|869212.3.peg.3637"/>
<keyword evidence="1" id="KW-0732">Signal</keyword>
<evidence type="ECO:0008006" key="4">
    <source>
        <dbReference type="Google" id="ProtNLM"/>
    </source>
</evidence>
<keyword evidence="3" id="KW-1185">Reference proteome</keyword>
<gene>
    <name evidence="2" type="ordered locus">Turpa_3618</name>
</gene>
<reference evidence="2 3" key="1">
    <citation type="submission" date="2012-06" db="EMBL/GenBank/DDBJ databases">
        <title>The complete chromosome of genome of Turneriella parva DSM 21527.</title>
        <authorList>
            <consortium name="US DOE Joint Genome Institute (JGI-PGF)"/>
            <person name="Lucas S."/>
            <person name="Han J."/>
            <person name="Lapidus A."/>
            <person name="Bruce D."/>
            <person name="Goodwin L."/>
            <person name="Pitluck S."/>
            <person name="Peters L."/>
            <person name="Kyrpides N."/>
            <person name="Mavromatis K."/>
            <person name="Ivanova N."/>
            <person name="Mikhailova N."/>
            <person name="Chertkov O."/>
            <person name="Detter J.C."/>
            <person name="Tapia R."/>
            <person name="Han C."/>
            <person name="Land M."/>
            <person name="Hauser L."/>
            <person name="Markowitz V."/>
            <person name="Cheng J.-F."/>
            <person name="Hugenholtz P."/>
            <person name="Woyke T."/>
            <person name="Wu D."/>
            <person name="Gronow S."/>
            <person name="Wellnitz S."/>
            <person name="Brambilla E."/>
            <person name="Klenk H.-P."/>
            <person name="Eisen J.A."/>
        </authorList>
    </citation>
    <scope>NUCLEOTIDE SEQUENCE [LARGE SCALE GENOMIC DNA]</scope>
    <source>
        <strain evidence="3">ATCC BAA-1111 / DSM 21527 / NCTC 11395 / H</strain>
    </source>
</reference>
<dbReference type="InterPro" id="IPR048131">
    <property type="entry name" value="HAEPLYID-like"/>
</dbReference>
<dbReference type="AlphaFoldDB" id="I4BAE5"/>
<name>I4BAE5_TURPD</name>
<dbReference type="EMBL" id="CP002959">
    <property type="protein sequence ID" value="AFM14252.1"/>
    <property type="molecule type" value="Genomic_DNA"/>
</dbReference>
<dbReference type="RefSeq" id="WP_014804729.1">
    <property type="nucleotide sequence ID" value="NC_018020.1"/>
</dbReference>
<feature type="chain" id="PRO_5003686658" description="Phosphoribosylformylglycinamidine synthase" evidence="1">
    <location>
        <begin position="26"/>
        <end position="291"/>
    </location>
</feature>
<feature type="signal peptide" evidence="1">
    <location>
        <begin position="1"/>
        <end position="25"/>
    </location>
</feature>
<dbReference type="Proteomes" id="UP000006048">
    <property type="component" value="Chromosome"/>
</dbReference>
<dbReference type="NCBIfam" id="NF041634">
    <property type="entry name" value="HAEPLYID"/>
    <property type="match status" value="1"/>
</dbReference>
<protein>
    <recommendedName>
        <fullName evidence="4">Phosphoribosylformylglycinamidine synthase</fullName>
    </recommendedName>
</protein>